<name>A0A7S4EFX8_9STRA</name>
<evidence type="ECO:0000256" key="2">
    <source>
        <dbReference type="SAM" id="Phobius"/>
    </source>
</evidence>
<evidence type="ECO:0000256" key="1">
    <source>
        <dbReference type="SAM" id="MobiDB-lite"/>
    </source>
</evidence>
<dbReference type="NCBIfam" id="TIGR01571">
    <property type="entry name" value="A_thal_Cys_rich"/>
    <property type="match status" value="1"/>
</dbReference>
<proteinExistence type="predicted"/>
<dbReference type="AlphaFoldDB" id="A0A7S4EFX8"/>
<dbReference type="EMBL" id="HBIX01003399">
    <property type="protein sequence ID" value="CAE0709887.1"/>
    <property type="molecule type" value="Transcribed_RNA"/>
</dbReference>
<evidence type="ECO:0000313" key="3">
    <source>
        <dbReference type="EMBL" id="CAE0709887.1"/>
    </source>
</evidence>
<keyword evidence="2" id="KW-1133">Transmembrane helix</keyword>
<feature type="region of interest" description="Disordered" evidence="1">
    <location>
        <begin position="1"/>
        <end position="71"/>
    </location>
</feature>
<reference evidence="3" key="1">
    <citation type="submission" date="2021-01" db="EMBL/GenBank/DDBJ databases">
        <authorList>
            <person name="Corre E."/>
            <person name="Pelletier E."/>
            <person name="Niang G."/>
            <person name="Scheremetjew M."/>
            <person name="Finn R."/>
            <person name="Kale V."/>
            <person name="Holt S."/>
            <person name="Cochrane G."/>
            <person name="Meng A."/>
            <person name="Brown T."/>
            <person name="Cohen L."/>
        </authorList>
    </citation>
    <scope>NUCLEOTIDE SEQUENCE</scope>
    <source>
        <strain evidence="3">10249 10 AB</strain>
    </source>
</reference>
<keyword evidence="2" id="KW-0472">Membrane</keyword>
<keyword evidence="2" id="KW-0812">Transmembrane</keyword>
<feature type="region of interest" description="Disordered" evidence="1">
    <location>
        <begin position="139"/>
        <end position="207"/>
    </location>
</feature>
<accession>A0A7S4EFX8</accession>
<dbReference type="InterPro" id="IPR006461">
    <property type="entry name" value="PLAC_motif_containing"/>
</dbReference>
<feature type="transmembrane region" description="Helical" evidence="2">
    <location>
        <begin position="370"/>
        <end position="389"/>
    </location>
</feature>
<sequence length="452" mass="50998">MSANNRPSLQQPFGGDDDYVVGGYHNNRSNNSGRHWHYNNGGGHPDSPSACSQMTSATRKDQEGEEDPNAPFIISVIAPATLEEGYTIDVMYNDETHTVDIPPGGVKEGEEFETVIDPKRQYQDQYSSRSILQMDQLVEEDEEDIPRRSSPCSRGNSPYSRDNSPYSRDNSPYSRGNSPYSRGDQLQQEEQRRQSQRSGNSGQQTDFKLLSAKIYDDGSEYTSDSHDKTKEIEAASTFPAHSLSGDDEDEETMMEKTHIQNQDFIDEDNKADDASGENKDTVWYDNEGIPHGTWRTRLCSCCDVLTQSTFWMGIFCTPVLMAQLVTRLGLTWNGREGPPEQTYLSYNRIVLGLVFVMSIYWIPFVGSVCVFIYYLLVIVYIGSHVRGYMRQKYQIPSTLPTRCGPRIDDFCMMLCCGCCSSIQMVRHTHDDKDYPGHACTTTGLEFDAPSIV</sequence>
<protein>
    <submittedName>
        <fullName evidence="3">Uncharacterized protein</fullName>
    </submittedName>
</protein>
<organism evidence="3">
    <name type="scientific">Pseudo-nitzschia australis</name>
    <dbReference type="NCBI Taxonomy" id="44445"/>
    <lineage>
        <taxon>Eukaryota</taxon>
        <taxon>Sar</taxon>
        <taxon>Stramenopiles</taxon>
        <taxon>Ochrophyta</taxon>
        <taxon>Bacillariophyta</taxon>
        <taxon>Bacillariophyceae</taxon>
        <taxon>Bacillariophycidae</taxon>
        <taxon>Bacillariales</taxon>
        <taxon>Bacillariaceae</taxon>
        <taxon>Pseudo-nitzschia</taxon>
    </lineage>
</organism>
<feature type="compositionally biased region" description="Polar residues" evidence="1">
    <location>
        <begin position="1"/>
        <end position="11"/>
    </location>
</feature>
<dbReference type="Pfam" id="PF04749">
    <property type="entry name" value="PLAC8"/>
    <property type="match status" value="1"/>
</dbReference>
<feature type="compositionally biased region" description="Polar residues" evidence="1">
    <location>
        <begin position="150"/>
        <end position="180"/>
    </location>
</feature>
<gene>
    <name evidence="3" type="ORF">PAUS00366_LOCUS2607</name>
</gene>